<dbReference type="Pfam" id="PF05698">
    <property type="entry name" value="Trigger_C"/>
    <property type="match status" value="1"/>
</dbReference>
<dbReference type="AlphaFoldDB" id="A0A432W584"/>
<dbReference type="HAMAP" id="MF_00303">
    <property type="entry name" value="Trigger_factor_Tig"/>
    <property type="match status" value="1"/>
</dbReference>
<evidence type="ECO:0000313" key="15">
    <source>
        <dbReference type="EMBL" id="RUO25228.1"/>
    </source>
</evidence>
<comment type="similarity">
    <text evidence="2 11 13">Belongs to the FKBP-type PPIase family. Tig subfamily.</text>
</comment>
<dbReference type="Gene3D" id="3.10.50.40">
    <property type="match status" value="1"/>
</dbReference>
<keyword evidence="11" id="KW-0963">Cytoplasm</keyword>
<organism evidence="15 16">
    <name type="scientific">Aliidiomarina minuta</name>
    <dbReference type="NCBI Taxonomy" id="880057"/>
    <lineage>
        <taxon>Bacteria</taxon>
        <taxon>Pseudomonadati</taxon>
        <taxon>Pseudomonadota</taxon>
        <taxon>Gammaproteobacteria</taxon>
        <taxon>Alteromonadales</taxon>
        <taxon>Idiomarinaceae</taxon>
        <taxon>Aliidiomarina</taxon>
    </lineage>
</organism>
<evidence type="ECO:0000256" key="11">
    <source>
        <dbReference type="HAMAP-Rule" id="MF_00303"/>
    </source>
</evidence>
<proteinExistence type="inferred from homology"/>
<keyword evidence="16" id="KW-1185">Reference proteome</keyword>
<dbReference type="GO" id="GO:0051301">
    <property type="term" value="P:cell division"/>
    <property type="evidence" value="ECO:0007669"/>
    <property type="project" value="UniProtKB-KW"/>
</dbReference>
<dbReference type="InterPro" id="IPR008881">
    <property type="entry name" value="Trigger_fac_ribosome-bd_bac"/>
</dbReference>
<evidence type="ECO:0000256" key="4">
    <source>
        <dbReference type="ARBA" id="ARBA00016902"/>
    </source>
</evidence>
<dbReference type="PROSITE" id="PS50059">
    <property type="entry name" value="FKBP_PPIASE"/>
    <property type="match status" value="1"/>
</dbReference>
<dbReference type="FunFam" id="3.10.50.40:FF:000001">
    <property type="entry name" value="Trigger factor"/>
    <property type="match status" value="1"/>
</dbReference>
<dbReference type="GO" id="GO:0015031">
    <property type="term" value="P:protein transport"/>
    <property type="evidence" value="ECO:0007669"/>
    <property type="project" value="UniProtKB-UniRule"/>
</dbReference>
<comment type="caution">
    <text evidence="15">The sequence shown here is derived from an EMBL/GenBank/DDBJ whole genome shotgun (WGS) entry which is preliminary data.</text>
</comment>
<dbReference type="InterPro" id="IPR027304">
    <property type="entry name" value="Trigger_fact/SurA_dom_sf"/>
</dbReference>
<comment type="function">
    <text evidence="11">Involved in protein export. Acts as a chaperone by maintaining the newly synthesized protein in an open conformation. Functions as a peptidyl-prolyl cis-trans isomerase.</text>
</comment>
<evidence type="ECO:0000256" key="8">
    <source>
        <dbReference type="ARBA" id="ARBA00023235"/>
    </source>
</evidence>
<dbReference type="GO" id="GO:0005737">
    <property type="term" value="C:cytoplasm"/>
    <property type="evidence" value="ECO:0007669"/>
    <property type="project" value="UniProtKB-SubCell"/>
</dbReference>
<comment type="subcellular location">
    <subcellularLocation>
        <location evidence="11">Cytoplasm</location>
    </subcellularLocation>
    <text evidence="11">About half TF is bound to the ribosome near the polypeptide exit tunnel while the other half is free in the cytoplasm.</text>
</comment>
<dbReference type="OrthoDB" id="9767721at2"/>
<dbReference type="Proteomes" id="UP000288293">
    <property type="component" value="Unassembled WGS sequence"/>
</dbReference>
<dbReference type="RefSeq" id="WP_126801925.1">
    <property type="nucleotide sequence ID" value="NZ_PIPL01000001.1"/>
</dbReference>
<accession>A0A432W584</accession>
<dbReference type="Gene3D" id="1.10.3120.10">
    <property type="entry name" value="Trigger factor, C-terminal domain"/>
    <property type="match status" value="1"/>
</dbReference>
<dbReference type="SUPFAM" id="SSF109998">
    <property type="entry name" value="Triger factor/SurA peptide-binding domain-like"/>
    <property type="match status" value="1"/>
</dbReference>
<evidence type="ECO:0000256" key="5">
    <source>
        <dbReference type="ARBA" id="ARBA00022618"/>
    </source>
</evidence>
<name>A0A432W584_9GAMM</name>
<keyword evidence="8 11" id="KW-0413">Isomerase</keyword>
<dbReference type="PANTHER" id="PTHR30560:SF3">
    <property type="entry name" value="TRIGGER FACTOR-LIKE PROTEIN TIG, CHLOROPLASTIC"/>
    <property type="match status" value="1"/>
</dbReference>
<dbReference type="PANTHER" id="PTHR30560">
    <property type="entry name" value="TRIGGER FACTOR CHAPERONE AND PEPTIDYL-PROLYL CIS/TRANS ISOMERASE"/>
    <property type="match status" value="1"/>
</dbReference>
<dbReference type="Gene3D" id="3.30.70.1050">
    <property type="entry name" value="Trigger factor ribosome-binding domain"/>
    <property type="match status" value="1"/>
</dbReference>
<dbReference type="SUPFAM" id="SSF54534">
    <property type="entry name" value="FKBP-like"/>
    <property type="match status" value="1"/>
</dbReference>
<sequence>MQVSVETTQGLERRATISVPAEVIDNEVKKQVQQEARRARLDGFRPGKVPVSVIEKRFGAAIRQDVAVKAMQQHYIEAMMQEKINPAGTPKFEPKVDEKGKDLEFTAIFEVYPEVELKDLEKVEVEKPVVEVTEQDVDKMIDTLRKQHAGWKEVKRKAKKEGDRVTLDFVGSIDGEEFEGGKAEDFALEMGQGRMIPGFEEGVQGLKTGEEKTIEVNFPDDYHAENLKGKKAEFALTIKKVEEQELPELTDEFVEQFGIKEGGVQALRDEVQKNMERELKSAVKNKVKQQVIKGLLAANDDIDVPAAMKEQEVEALRQQALQRFGDNAQNMPELPAELFEEQAKERAQIGILLGEVIRSNELKVDDEKVKEIIDMTASAYEDPQEVIEYYKTNEQMMQQVRNMALEEQAIELILEKAKVSDKPMQFDEVMNPPQQ</sequence>
<dbReference type="GO" id="GO:0043335">
    <property type="term" value="P:protein unfolding"/>
    <property type="evidence" value="ECO:0007669"/>
    <property type="project" value="TreeGrafter"/>
</dbReference>
<dbReference type="GO" id="GO:0003755">
    <property type="term" value="F:peptidyl-prolyl cis-trans isomerase activity"/>
    <property type="evidence" value="ECO:0007669"/>
    <property type="project" value="UniProtKB-UniRule"/>
</dbReference>
<dbReference type="GO" id="GO:0051083">
    <property type="term" value="P:'de novo' cotranslational protein folding"/>
    <property type="evidence" value="ECO:0007669"/>
    <property type="project" value="TreeGrafter"/>
</dbReference>
<evidence type="ECO:0000256" key="6">
    <source>
        <dbReference type="ARBA" id="ARBA00023110"/>
    </source>
</evidence>
<evidence type="ECO:0000256" key="1">
    <source>
        <dbReference type="ARBA" id="ARBA00000971"/>
    </source>
</evidence>
<comment type="catalytic activity">
    <reaction evidence="1 11 12">
        <text>[protein]-peptidylproline (omega=180) = [protein]-peptidylproline (omega=0)</text>
        <dbReference type="Rhea" id="RHEA:16237"/>
        <dbReference type="Rhea" id="RHEA-COMP:10747"/>
        <dbReference type="Rhea" id="RHEA-COMP:10748"/>
        <dbReference type="ChEBI" id="CHEBI:83833"/>
        <dbReference type="ChEBI" id="CHEBI:83834"/>
        <dbReference type="EC" id="5.2.1.8"/>
    </reaction>
</comment>
<dbReference type="InterPro" id="IPR046357">
    <property type="entry name" value="PPIase_dom_sf"/>
</dbReference>
<dbReference type="PIRSF" id="PIRSF003095">
    <property type="entry name" value="Trigger_factor"/>
    <property type="match status" value="1"/>
</dbReference>
<comment type="domain">
    <text evidence="11">Consists of 3 domains; the N-terminus binds the ribosome, the middle domain has PPIase activity, while the C-terminus has intrinsic chaperone activity on its own.</text>
</comment>
<dbReference type="Pfam" id="PF00254">
    <property type="entry name" value="FKBP_C"/>
    <property type="match status" value="1"/>
</dbReference>
<keyword evidence="9 11" id="KW-0131">Cell cycle</keyword>
<dbReference type="InterPro" id="IPR008880">
    <property type="entry name" value="Trigger_fac_C"/>
</dbReference>
<gene>
    <name evidence="11" type="primary">tig</name>
    <name evidence="15" type="ORF">CWE09_00345</name>
</gene>
<feature type="domain" description="PPIase FKBP-type" evidence="14">
    <location>
        <begin position="162"/>
        <end position="247"/>
    </location>
</feature>
<dbReference type="NCBIfam" id="TIGR00115">
    <property type="entry name" value="tig"/>
    <property type="match status" value="1"/>
</dbReference>
<dbReference type="EC" id="5.2.1.8" evidence="3 11"/>
<dbReference type="InterPro" id="IPR001179">
    <property type="entry name" value="PPIase_FKBP_dom"/>
</dbReference>
<evidence type="ECO:0000256" key="13">
    <source>
        <dbReference type="RuleBase" id="RU003914"/>
    </source>
</evidence>
<keyword evidence="5 11" id="KW-0132">Cell division</keyword>
<protein>
    <recommendedName>
        <fullName evidence="4 11">Trigger factor</fullName>
        <shortName evidence="11">TF</shortName>
        <ecNumber evidence="3 11">5.2.1.8</ecNumber>
    </recommendedName>
    <alternativeName>
        <fullName evidence="10 11">PPIase</fullName>
    </alternativeName>
</protein>
<reference evidence="15 16" key="1">
    <citation type="journal article" date="2011" name="Front. Microbiol.">
        <title>Genomic signatures of strain selection and enhancement in Bacillus atrophaeus var. globigii, a historical biowarfare simulant.</title>
        <authorList>
            <person name="Gibbons H.S."/>
            <person name="Broomall S.M."/>
            <person name="McNew L.A."/>
            <person name="Daligault H."/>
            <person name="Chapman C."/>
            <person name="Bruce D."/>
            <person name="Karavis M."/>
            <person name="Krepps M."/>
            <person name="McGregor P.A."/>
            <person name="Hong C."/>
            <person name="Park K.H."/>
            <person name="Akmal A."/>
            <person name="Feldman A."/>
            <person name="Lin J.S."/>
            <person name="Chang W.E."/>
            <person name="Higgs B.W."/>
            <person name="Demirev P."/>
            <person name="Lindquist J."/>
            <person name="Liem A."/>
            <person name="Fochler E."/>
            <person name="Read T.D."/>
            <person name="Tapia R."/>
            <person name="Johnson S."/>
            <person name="Bishop-Lilly K.A."/>
            <person name="Detter C."/>
            <person name="Han C."/>
            <person name="Sozhamannan S."/>
            <person name="Rosenzweig C.N."/>
            <person name="Skowronski E.W."/>
        </authorList>
    </citation>
    <scope>NUCLEOTIDE SEQUENCE [LARGE SCALE GENOMIC DNA]</scope>
    <source>
        <strain evidence="15 16">MLST1</strain>
    </source>
</reference>
<evidence type="ECO:0000256" key="9">
    <source>
        <dbReference type="ARBA" id="ARBA00023306"/>
    </source>
</evidence>
<evidence type="ECO:0000259" key="14">
    <source>
        <dbReference type="PROSITE" id="PS50059"/>
    </source>
</evidence>
<evidence type="ECO:0000256" key="12">
    <source>
        <dbReference type="PROSITE-ProRule" id="PRU00277"/>
    </source>
</evidence>
<evidence type="ECO:0000256" key="7">
    <source>
        <dbReference type="ARBA" id="ARBA00023186"/>
    </source>
</evidence>
<evidence type="ECO:0000313" key="16">
    <source>
        <dbReference type="Proteomes" id="UP000288293"/>
    </source>
</evidence>
<dbReference type="InterPro" id="IPR037041">
    <property type="entry name" value="Trigger_fac_C_sf"/>
</dbReference>
<dbReference type="InterPro" id="IPR036611">
    <property type="entry name" value="Trigger_fac_ribosome-bd_sf"/>
</dbReference>
<dbReference type="SUPFAM" id="SSF102735">
    <property type="entry name" value="Trigger factor ribosome-binding domain"/>
    <property type="match status" value="1"/>
</dbReference>
<dbReference type="GO" id="GO:0043022">
    <property type="term" value="F:ribosome binding"/>
    <property type="evidence" value="ECO:0007669"/>
    <property type="project" value="TreeGrafter"/>
</dbReference>
<dbReference type="GO" id="GO:0044183">
    <property type="term" value="F:protein folding chaperone"/>
    <property type="evidence" value="ECO:0007669"/>
    <property type="project" value="TreeGrafter"/>
</dbReference>
<evidence type="ECO:0000256" key="10">
    <source>
        <dbReference type="ARBA" id="ARBA00029986"/>
    </source>
</evidence>
<dbReference type="EMBL" id="PIPL01000001">
    <property type="protein sequence ID" value="RUO25228.1"/>
    <property type="molecule type" value="Genomic_DNA"/>
</dbReference>
<keyword evidence="6 11" id="KW-0697">Rotamase</keyword>
<evidence type="ECO:0000256" key="2">
    <source>
        <dbReference type="ARBA" id="ARBA00005464"/>
    </source>
</evidence>
<dbReference type="Pfam" id="PF05697">
    <property type="entry name" value="Trigger_N"/>
    <property type="match status" value="1"/>
</dbReference>
<evidence type="ECO:0000256" key="3">
    <source>
        <dbReference type="ARBA" id="ARBA00013194"/>
    </source>
</evidence>
<keyword evidence="7 11" id="KW-0143">Chaperone</keyword>
<dbReference type="InterPro" id="IPR005215">
    <property type="entry name" value="Trig_fac"/>
</dbReference>